<accession>A0A4Z2IVJ5</accession>
<gene>
    <name evidence="1" type="ORF">EYF80_008577</name>
</gene>
<dbReference type="AlphaFoldDB" id="A0A4Z2IVJ5"/>
<dbReference type="EMBL" id="SRLO01000048">
    <property type="protein sequence ID" value="TNN81243.1"/>
    <property type="molecule type" value="Genomic_DNA"/>
</dbReference>
<dbReference type="Proteomes" id="UP000314294">
    <property type="component" value="Unassembled WGS sequence"/>
</dbReference>
<comment type="caution">
    <text evidence="1">The sequence shown here is derived from an EMBL/GenBank/DDBJ whole genome shotgun (WGS) entry which is preliminary data.</text>
</comment>
<keyword evidence="2" id="KW-1185">Reference proteome</keyword>
<protein>
    <submittedName>
        <fullName evidence="1">Uncharacterized protein</fullName>
    </submittedName>
</protein>
<sequence>MCSARCTTQLRSCGCGCGVGRSGALGRSVTLPNEGAAPPFGKPKPAGEAMARIRKERDWDVPVREFQSSASSIRRFLLASLSADA</sequence>
<evidence type="ECO:0000313" key="1">
    <source>
        <dbReference type="EMBL" id="TNN81243.1"/>
    </source>
</evidence>
<reference evidence="1 2" key="1">
    <citation type="submission" date="2019-03" db="EMBL/GenBank/DDBJ databases">
        <title>First draft genome of Liparis tanakae, snailfish: a comprehensive survey of snailfish specific genes.</title>
        <authorList>
            <person name="Kim W."/>
            <person name="Song I."/>
            <person name="Jeong J.-H."/>
            <person name="Kim D."/>
            <person name="Kim S."/>
            <person name="Ryu S."/>
            <person name="Song J.Y."/>
            <person name="Lee S.K."/>
        </authorList>
    </citation>
    <scope>NUCLEOTIDE SEQUENCE [LARGE SCALE GENOMIC DNA]</scope>
    <source>
        <tissue evidence="1">Muscle</tissue>
    </source>
</reference>
<organism evidence="1 2">
    <name type="scientific">Liparis tanakae</name>
    <name type="common">Tanaka's snailfish</name>
    <dbReference type="NCBI Taxonomy" id="230148"/>
    <lineage>
        <taxon>Eukaryota</taxon>
        <taxon>Metazoa</taxon>
        <taxon>Chordata</taxon>
        <taxon>Craniata</taxon>
        <taxon>Vertebrata</taxon>
        <taxon>Euteleostomi</taxon>
        <taxon>Actinopterygii</taxon>
        <taxon>Neopterygii</taxon>
        <taxon>Teleostei</taxon>
        <taxon>Neoteleostei</taxon>
        <taxon>Acanthomorphata</taxon>
        <taxon>Eupercaria</taxon>
        <taxon>Perciformes</taxon>
        <taxon>Cottioidei</taxon>
        <taxon>Cottales</taxon>
        <taxon>Liparidae</taxon>
        <taxon>Liparis</taxon>
    </lineage>
</organism>
<name>A0A4Z2IVJ5_9TELE</name>
<evidence type="ECO:0000313" key="2">
    <source>
        <dbReference type="Proteomes" id="UP000314294"/>
    </source>
</evidence>
<proteinExistence type="predicted"/>